<evidence type="ECO:0000256" key="1">
    <source>
        <dbReference type="SAM" id="Phobius"/>
    </source>
</evidence>
<gene>
    <name evidence="2" type="ORF">ILEXP_LOCUS40838</name>
</gene>
<dbReference type="EMBL" id="CAUOFW020005702">
    <property type="protein sequence ID" value="CAK9171284.1"/>
    <property type="molecule type" value="Genomic_DNA"/>
</dbReference>
<protein>
    <submittedName>
        <fullName evidence="2">Uncharacterized protein</fullName>
    </submittedName>
</protein>
<evidence type="ECO:0000313" key="2">
    <source>
        <dbReference type="EMBL" id="CAK9171284.1"/>
    </source>
</evidence>
<keyword evidence="1" id="KW-1133">Transmembrane helix</keyword>
<feature type="transmembrane region" description="Helical" evidence="1">
    <location>
        <begin position="368"/>
        <end position="394"/>
    </location>
</feature>
<proteinExistence type="predicted"/>
<accession>A0ABC8TWT1</accession>
<evidence type="ECO:0000313" key="3">
    <source>
        <dbReference type="Proteomes" id="UP001642360"/>
    </source>
</evidence>
<sequence length="395" mass="44653">MLGIVVLSEKENYSKKYEVGSVDDVDMEQKTLGLKKDLNKYELGFSGFQETISNSRISGDFTAIEEKQCVKEVSMDAFDGDWSKCLVESESFLRNKEKLLLGGAEGELGSGAETHVVKFNDTATSIEILSDSNAKNEGAFEHSSQIVEKMGVLENKETVEKKNDGGSSRCALKMIEVVDDTAVIEIGLVSEVGNGCEKEIGFLGFDKNLERNFNRKNMKQEMDGNMKQETDGKKVKRLRRRGKGEKKGLGMNGTGGDMNLIHMAEAQYVYEKKGDEAKTVYSRREMQAMRYVDMEEQRKKWIEVYCGLGPAVAREYDGLVECQQQHRKKMVPPAILSMCSFSYFDVHFMFLFDILLLKIEYSVINSVVYMQVLLISNIYLSYLEFLSVIILSLLH</sequence>
<comment type="caution">
    <text evidence="2">The sequence shown here is derived from an EMBL/GenBank/DDBJ whole genome shotgun (WGS) entry which is preliminary data.</text>
</comment>
<name>A0ABC8TWT1_9AQUA</name>
<dbReference type="AlphaFoldDB" id="A0ABC8TWT1"/>
<organism evidence="2 3">
    <name type="scientific">Ilex paraguariensis</name>
    <name type="common">yerba mate</name>
    <dbReference type="NCBI Taxonomy" id="185542"/>
    <lineage>
        <taxon>Eukaryota</taxon>
        <taxon>Viridiplantae</taxon>
        <taxon>Streptophyta</taxon>
        <taxon>Embryophyta</taxon>
        <taxon>Tracheophyta</taxon>
        <taxon>Spermatophyta</taxon>
        <taxon>Magnoliopsida</taxon>
        <taxon>eudicotyledons</taxon>
        <taxon>Gunneridae</taxon>
        <taxon>Pentapetalae</taxon>
        <taxon>asterids</taxon>
        <taxon>campanulids</taxon>
        <taxon>Aquifoliales</taxon>
        <taxon>Aquifoliaceae</taxon>
        <taxon>Ilex</taxon>
    </lineage>
</organism>
<keyword evidence="1" id="KW-0812">Transmembrane</keyword>
<feature type="transmembrane region" description="Helical" evidence="1">
    <location>
        <begin position="334"/>
        <end position="356"/>
    </location>
</feature>
<reference evidence="2 3" key="1">
    <citation type="submission" date="2024-02" db="EMBL/GenBank/DDBJ databases">
        <authorList>
            <person name="Vignale AGUSTIN F."/>
            <person name="Sosa J E."/>
            <person name="Modenutti C."/>
        </authorList>
    </citation>
    <scope>NUCLEOTIDE SEQUENCE [LARGE SCALE GENOMIC DNA]</scope>
</reference>
<keyword evidence="3" id="KW-1185">Reference proteome</keyword>
<dbReference type="Proteomes" id="UP001642360">
    <property type="component" value="Unassembled WGS sequence"/>
</dbReference>
<keyword evidence="1" id="KW-0472">Membrane</keyword>